<feature type="domain" description="Membrane insertase YidC/Oxa/ALB C-terminal" evidence="11">
    <location>
        <begin position="20"/>
        <end position="317"/>
    </location>
</feature>
<evidence type="ECO:0000313" key="13">
    <source>
        <dbReference type="Proteomes" id="UP000886819"/>
    </source>
</evidence>
<dbReference type="PANTHER" id="PTHR12428:SF65">
    <property type="entry name" value="CYTOCHROME C OXIDASE ASSEMBLY PROTEIN COX18, MITOCHONDRIAL"/>
    <property type="match status" value="1"/>
</dbReference>
<evidence type="ECO:0000313" key="12">
    <source>
        <dbReference type="EMBL" id="HIQ62249.1"/>
    </source>
</evidence>
<evidence type="ECO:0000256" key="6">
    <source>
        <dbReference type="ARBA" id="ARBA00022989"/>
    </source>
</evidence>
<evidence type="ECO:0000256" key="2">
    <source>
        <dbReference type="ARBA" id="ARBA00022448"/>
    </source>
</evidence>
<dbReference type="GO" id="GO:0015031">
    <property type="term" value="P:protein transport"/>
    <property type="evidence" value="ECO:0007669"/>
    <property type="project" value="UniProtKB-KW"/>
</dbReference>
<dbReference type="Pfam" id="PF02096">
    <property type="entry name" value="60KD_IMP"/>
    <property type="match status" value="1"/>
</dbReference>
<proteinExistence type="inferred from homology"/>
<feature type="transmembrane region" description="Helical" evidence="10">
    <location>
        <begin position="280"/>
        <end position="303"/>
    </location>
</feature>
<dbReference type="EMBL" id="DVFI01000021">
    <property type="protein sequence ID" value="HIQ62249.1"/>
    <property type="molecule type" value="Genomic_DNA"/>
</dbReference>
<comment type="subcellular location">
    <subcellularLocation>
        <location evidence="1">Cell membrane</location>
        <topology evidence="1">Multi-pass membrane protein</topology>
    </subcellularLocation>
    <subcellularLocation>
        <location evidence="9">Membrane</location>
        <topology evidence="9">Multi-pass membrane protein</topology>
    </subcellularLocation>
</comment>
<dbReference type="InterPro" id="IPR001708">
    <property type="entry name" value="YidC/ALB3/OXA1/COX18"/>
</dbReference>
<reference evidence="12" key="1">
    <citation type="submission" date="2020-10" db="EMBL/GenBank/DDBJ databases">
        <authorList>
            <person name="Gilroy R."/>
        </authorList>
    </citation>
    <scope>NUCLEOTIDE SEQUENCE</scope>
    <source>
        <strain evidence="12">ChiHile30-977</strain>
    </source>
</reference>
<dbReference type="PANTHER" id="PTHR12428">
    <property type="entry name" value="OXA1"/>
    <property type="match status" value="1"/>
</dbReference>
<keyword evidence="5" id="KW-0653">Protein transport</keyword>
<dbReference type="GO" id="GO:0051205">
    <property type="term" value="P:protein insertion into membrane"/>
    <property type="evidence" value="ECO:0007669"/>
    <property type="project" value="TreeGrafter"/>
</dbReference>
<organism evidence="12 13">
    <name type="scientific">Candidatus Avichristensenella intestinipullorum</name>
    <dbReference type="NCBI Taxonomy" id="2840693"/>
    <lineage>
        <taxon>Bacteria</taxon>
        <taxon>Bacillati</taxon>
        <taxon>Bacillota</taxon>
        <taxon>Clostridia</taxon>
        <taxon>Candidatus Avichristensenella</taxon>
    </lineage>
</organism>
<dbReference type="Proteomes" id="UP000886819">
    <property type="component" value="Unassembled WGS sequence"/>
</dbReference>
<dbReference type="GO" id="GO:0005886">
    <property type="term" value="C:plasma membrane"/>
    <property type="evidence" value="ECO:0007669"/>
    <property type="project" value="UniProtKB-SubCell"/>
</dbReference>
<dbReference type="InterPro" id="IPR028055">
    <property type="entry name" value="YidC/Oxa/ALB_C"/>
</dbReference>
<evidence type="ECO:0000256" key="1">
    <source>
        <dbReference type="ARBA" id="ARBA00004651"/>
    </source>
</evidence>
<evidence type="ECO:0000256" key="4">
    <source>
        <dbReference type="ARBA" id="ARBA00022692"/>
    </source>
</evidence>
<evidence type="ECO:0000256" key="8">
    <source>
        <dbReference type="ARBA" id="ARBA00023186"/>
    </source>
</evidence>
<dbReference type="AlphaFoldDB" id="A0A9D0YUD7"/>
<feature type="transmembrane region" description="Helical" evidence="10">
    <location>
        <begin position="82"/>
        <end position="105"/>
    </location>
</feature>
<comment type="caution">
    <text evidence="12">The sequence shown here is derived from an EMBL/GenBank/DDBJ whole genome shotgun (WGS) entry which is preliminary data.</text>
</comment>
<reference evidence="12" key="2">
    <citation type="journal article" date="2021" name="PeerJ">
        <title>Extensive microbial diversity within the chicken gut microbiome revealed by metagenomics and culture.</title>
        <authorList>
            <person name="Gilroy R."/>
            <person name="Ravi A."/>
            <person name="Getino M."/>
            <person name="Pursley I."/>
            <person name="Horton D.L."/>
            <person name="Alikhan N.F."/>
            <person name="Baker D."/>
            <person name="Gharbi K."/>
            <person name="Hall N."/>
            <person name="Watson M."/>
            <person name="Adriaenssens E.M."/>
            <person name="Foster-Nyarko E."/>
            <person name="Jarju S."/>
            <person name="Secka A."/>
            <person name="Antonio M."/>
            <person name="Oren A."/>
            <person name="Chaudhuri R.R."/>
            <person name="La Ragione R."/>
            <person name="Hildebrand F."/>
            <person name="Pallen M.J."/>
        </authorList>
    </citation>
    <scope>NUCLEOTIDE SEQUENCE</scope>
    <source>
        <strain evidence="12">ChiHile30-977</strain>
    </source>
</reference>
<keyword evidence="3" id="KW-1003">Cell membrane</keyword>
<keyword evidence="6 10" id="KW-1133">Transmembrane helix</keyword>
<gene>
    <name evidence="12" type="ORF">IAA66_01520</name>
</gene>
<dbReference type="NCBIfam" id="TIGR03592">
    <property type="entry name" value="yidC_oxa1_cterm"/>
    <property type="match status" value="1"/>
</dbReference>
<dbReference type="CDD" id="cd20070">
    <property type="entry name" value="5TM_YidC_Alb3"/>
    <property type="match status" value="1"/>
</dbReference>
<evidence type="ECO:0000256" key="3">
    <source>
        <dbReference type="ARBA" id="ARBA00022475"/>
    </source>
</evidence>
<comment type="similarity">
    <text evidence="9">Belongs to the OXA1/ALB3/YidC family.</text>
</comment>
<name>A0A9D0YUD7_9FIRM</name>
<keyword evidence="2" id="KW-0813">Transport</keyword>
<keyword evidence="7 10" id="KW-0472">Membrane</keyword>
<evidence type="ECO:0000256" key="7">
    <source>
        <dbReference type="ARBA" id="ARBA00023136"/>
    </source>
</evidence>
<dbReference type="InterPro" id="IPR047196">
    <property type="entry name" value="YidC_ALB_C"/>
</dbReference>
<protein>
    <submittedName>
        <fullName evidence="12">YidC/Oxa1 family membrane protein insertase</fullName>
    </submittedName>
</protein>
<evidence type="ECO:0000256" key="9">
    <source>
        <dbReference type="RuleBase" id="RU003945"/>
    </source>
</evidence>
<evidence type="ECO:0000256" key="10">
    <source>
        <dbReference type="SAM" id="Phobius"/>
    </source>
</evidence>
<dbReference type="GO" id="GO:0032977">
    <property type="term" value="F:membrane insertase activity"/>
    <property type="evidence" value="ECO:0007669"/>
    <property type="project" value="InterPro"/>
</dbReference>
<keyword evidence="8" id="KW-0143">Chaperone</keyword>
<sequence length="336" mass="37607">MYAFFQNIFEAINSIVGSHGWTVVIFTILIRLVLLPFDYKSRKSMRRMEKINPQLQALQKKYGNDREKLQRKQAELYRKEKINPLGSCLPMLLTFPVLIIMFGAMRNVANEELVKSLLAIQHAVEGLTDPDAIRAALPALDTLVEPFLWIKNLWVADSPFNPVLPVASNALAAVGSSIEGLITAEQMTALQAFIDGEIYQNIILPHYGATVIPGVTMNLLIVQLSIYTIPNGYFILPVCSAVSQYLITKLTPQAAAQNTAQNNTDPTARSMGSMNSFMKWFFPIFSLWICATSNAAFSLYWVVTNLVSMAQQVIFKKYFEAQDAKLAARSEEVDKL</sequence>
<accession>A0A9D0YUD7</accession>
<evidence type="ECO:0000259" key="11">
    <source>
        <dbReference type="Pfam" id="PF02096"/>
    </source>
</evidence>
<evidence type="ECO:0000256" key="5">
    <source>
        <dbReference type="ARBA" id="ARBA00022927"/>
    </source>
</evidence>
<feature type="transmembrane region" description="Helical" evidence="10">
    <location>
        <begin position="20"/>
        <end position="39"/>
    </location>
</feature>
<keyword evidence="4 9" id="KW-0812">Transmembrane</keyword>